<keyword evidence="6" id="KW-1133">Transmembrane helix</keyword>
<dbReference type="InterPro" id="IPR034693">
    <property type="entry name" value="CdaS"/>
</dbReference>
<dbReference type="GO" id="GO:0005524">
    <property type="term" value="F:ATP binding"/>
    <property type="evidence" value="ECO:0007669"/>
    <property type="project" value="UniProtKB-UniRule"/>
</dbReference>
<dbReference type="InterPro" id="IPR019457">
    <property type="entry name" value="CdaS_N"/>
</dbReference>
<dbReference type="PROSITE" id="PS51794">
    <property type="entry name" value="DAC"/>
    <property type="match status" value="1"/>
</dbReference>
<comment type="function">
    <text evidence="6">Catalyzes the condensation of 2 ATP molecules into cyclic di-AMP (c-di-AMP), a second messenger used to regulate differing processes in different bacteria.</text>
</comment>
<reference evidence="8 9" key="1">
    <citation type="journal article" date="2012" name="Appl. Environ. Microbiol.">
        <title>Genome Sequence of Thermotolerant Bacillus methanolicus: Features and Regulation Related to Methylotrophy and Production of L-Lysine and L-Glutamate from Methanol.</title>
        <authorList>
            <person name="Heggeset T.M."/>
            <person name="Krog A."/>
            <person name="Balzer S."/>
            <person name="Wentzel A."/>
            <person name="Ellingsen T.E."/>
            <person name="Brautaset T."/>
        </authorList>
    </citation>
    <scope>NUCLEOTIDE SEQUENCE [LARGE SCALE GENOMIC DNA]</scope>
    <source>
        <strain evidence="8 9">PB1</strain>
    </source>
</reference>
<comment type="catalytic activity">
    <reaction evidence="1 6">
        <text>2 ATP = 3',3'-c-di-AMP + 2 diphosphate</text>
        <dbReference type="Rhea" id="RHEA:35655"/>
        <dbReference type="ChEBI" id="CHEBI:30616"/>
        <dbReference type="ChEBI" id="CHEBI:33019"/>
        <dbReference type="ChEBI" id="CHEBI:71500"/>
        <dbReference type="EC" id="2.7.7.85"/>
    </reaction>
</comment>
<keyword evidence="6" id="KW-0812">Transmembrane</keyword>
<gene>
    <name evidence="6" type="primary">dacB</name>
    <name evidence="8" type="ORF">PB1_12754</name>
</gene>
<dbReference type="AlphaFoldDB" id="I3DW08"/>
<dbReference type="Gene3D" id="1.10.287.770">
    <property type="entry name" value="YojJ-like"/>
    <property type="match status" value="1"/>
</dbReference>
<keyword evidence="4 6" id="KW-0547">Nucleotide-binding</keyword>
<comment type="subunit">
    <text evidence="6">Probably oligomerizes.</text>
</comment>
<dbReference type="OrthoDB" id="9807385at2"/>
<dbReference type="InterPro" id="IPR014046">
    <property type="entry name" value="C-di-AMP_synthase"/>
</dbReference>
<organism evidence="8 9">
    <name type="scientific">Bacillus methanolicus PB1</name>
    <dbReference type="NCBI Taxonomy" id="997296"/>
    <lineage>
        <taxon>Bacteria</taxon>
        <taxon>Bacillati</taxon>
        <taxon>Bacillota</taxon>
        <taxon>Bacilli</taxon>
        <taxon>Bacillales</taxon>
        <taxon>Bacillaceae</taxon>
        <taxon>Bacillus</taxon>
    </lineage>
</organism>
<dbReference type="PATRIC" id="fig|997296.3.peg.2687"/>
<dbReference type="InterPro" id="IPR053472">
    <property type="entry name" value="DAC_CdaS-like"/>
</dbReference>
<keyword evidence="2 6" id="KW-0808">Transferase</keyword>
<comment type="similarity">
    <text evidence="6">Belongs to the adenylate cyclase family. DacB/CdaS subfamily.</text>
</comment>
<dbReference type="Proteomes" id="UP000010523">
    <property type="component" value="Unassembled WGS sequence"/>
</dbReference>
<dbReference type="InterPro" id="IPR050338">
    <property type="entry name" value="DisA"/>
</dbReference>
<evidence type="ECO:0000313" key="9">
    <source>
        <dbReference type="Proteomes" id="UP000010523"/>
    </source>
</evidence>
<dbReference type="Gene3D" id="3.40.1700.10">
    <property type="entry name" value="DNA integrity scanning protein, DisA, N-terminal domain"/>
    <property type="match status" value="1"/>
</dbReference>
<evidence type="ECO:0000256" key="5">
    <source>
        <dbReference type="ARBA" id="ARBA00022840"/>
    </source>
</evidence>
<evidence type="ECO:0000256" key="2">
    <source>
        <dbReference type="ARBA" id="ARBA00022679"/>
    </source>
</evidence>
<dbReference type="GO" id="GO:0006171">
    <property type="term" value="P:cAMP biosynthetic process"/>
    <property type="evidence" value="ECO:0007669"/>
    <property type="project" value="InterPro"/>
</dbReference>
<proteinExistence type="inferred from homology"/>
<evidence type="ECO:0000256" key="6">
    <source>
        <dbReference type="HAMAP-Rule" id="MF_00838"/>
    </source>
</evidence>
<accession>I3DW08</accession>
<dbReference type="STRING" id="997296.PB1_12754"/>
<protein>
    <recommendedName>
        <fullName evidence="6">Diadenylate cyclase</fullName>
        <shortName evidence="6">DAC</shortName>
        <ecNumber evidence="6">2.7.7.85</ecNumber>
    </recommendedName>
    <alternativeName>
        <fullName evidence="6">Cyclic-di-AMP synthase</fullName>
        <shortName evidence="6">c-di-AMP synthase</shortName>
    </alternativeName>
</protein>
<dbReference type="NCBIfam" id="NF038328">
    <property type="entry name" value="c-di-AMP_CdaS"/>
    <property type="match status" value="1"/>
</dbReference>
<dbReference type="EMBL" id="AFEU01000003">
    <property type="protein sequence ID" value="EIJ78429.1"/>
    <property type="molecule type" value="Genomic_DNA"/>
</dbReference>
<dbReference type="PANTHER" id="PTHR34185">
    <property type="entry name" value="DIADENYLATE CYCLASE"/>
    <property type="match status" value="1"/>
</dbReference>
<keyword evidence="6" id="KW-0472">Membrane</keyword>
<evidence type="ECO:0000256" key="3">
    <source>
        <dbReference type="ARBA" id="ARBA00022695"/>
    </source>
</evidence>
<dbReference type="PIRSF" id="PIRSF004793">
    <property type="entry name" value="UCP004793"/>
    <property type="match status" value="1"/>
</dbReference>
<dbReference type="RefSeq" id="WP_004436867.1">
    <property type="nucleotide sequence ID" value="NZ_AFEU01000003.1"/>
</dbReference>
<evidence type="ECO:0000313" key="8">
    <source>
        <dbReference type="EMBL" id="EIJ78429.1"/>
    </source>
</evidence>
<sequence>MKRDEDQFIADLTKYIFEIKEDLTKIEENLNDTDCCILSNFEHLARLVTDIQTIASSYYLKSYLAPYTDEYIAISLAAQKLSEKRHGALIVVERTVPVAPLINNGIPIDAKISQPLLETIFYPGNPMHDGGTVIQNNSIISAGNILPLSNQSYQGRKLGTRHRAALGLSEQTDALILVVSEETGRISFAFEGALYVVKT</sequence>
<dbReference type="InterPro" id="IPR003390">
    <property type="entry name" value="DNA_integrity_scan_DisA_N"/>
</dbReference>
<dbReference type="Pfam" id="PF10372">
    <property type="entry name" value="CdaS_N"/>
    <property type="match status" value="1"/>
</dbReference>
<evidence type="ECO:0000259" key="7">
    <source>
        <dbReference type="PROSITE" id="PS51794"/>
    </source>
</evidence>
<evidence type="ECO:0000256" key="4">
    <source>
        <dbReference type="ARBA" id="ARBA00022741"/>
    </source>
</evidence>
<comment type="caution">
    <text evidence="8">The sequence shown here is derived from an EMBL/GenBank/DDBJ whole genome shotgun (WGS) entry which is preliminary data.</text>
</comment>
<evidence type="ECO:0000256" key="1">
    <source>
        <dbReference type="ARBA" id="ARBA00000877"/>
    </source>
</evidence>
<dbReference type="Pfam" id="PF02457">
    <property type="entry name" value="DAC"/>
    <property type="match status" value="1"/>
</dbReference>
<dbReference type="PANTHER" id="PTHR34185:SF2">
    <property type="entry name" value="CYCLIC DI-AMP SYNTHASE CDAS"/>
    <property type="match status" value="1"/>
</dbReference>
<dbReference type="eggNOG" id="COG1624">
    <property type="taxonomic scope" value="Bacteria"/>
</dbReference>
<feature type="domain" description="DAC" evidence="7">
    <location>
        <begin position="52"/>
        <end position="199"/>
    </location>
</feature>
<keyword evidence="5 6" id="KW-0067">ATP-binding</keyword>
<dbReference type="SUPFAM" id="SSF143597">
    <property type="entry name" value="YojJ-like"/>
    <property type="match status" value="1"/>
</dbReference>
<keyword evidence="9" id="KW-1185">Reference proteome</keyword>
<dbReference type="HAMAP" id="MF_00838">
    <property type="entry name" value="DacB"/>
    <property type="match status" value="1"/>
</dbReference>
<keyword evidence="6" id="KW-1003">Cell membrane</keyword>
<dbReference type="GO" id="GO:0004016">
    <property type="term" value="F:adenylate cyclase activity"/>
    <property type="evidence" value="ECO:0007669"/>
    <property type="project" value="UniProtKB-UniRule"/>
</dbReference>
<name>I3DW08_BACMT</name>
<dbReference type="GO" id="GO:0106408">
    <property type="term" value="F:diadenylate cyclase activity"/>
    <property type="evidence" value="ECO:0007669"/>
    <property type="project" value="UniProtKB-EC"/>
</dbReference>
<dbReference type="InterPro" id="IPR036888">
    <property type="entry name" value="DNA_integrity_DisA_N_sf"/>
</dbReference>
<dbReference type="EC" id="2.7.7.85" evidence="6"/>
<keyword evidence="3 6" id="KW-0548">Nucleotidyltransferase</keyword>